<reference evidence="3" key="1">
    <citation type="submission" date="2013-04" db="EMBL/GenBank/DDBJ databases">
        <title>The Genome Sequence of Fonticula alba ATCC 38817.</title>
        <authorList>
            <consortium name="The Broad Institute Genomics Platform"/>
            <person name="Russ C."/>
            <person name="Cuomo C."/>
            <person name="Burger G."/>
            <person name="Gray M.W."/>
            <person name="Holland P.W.H."/>
            <person name="King N."/>
            <person name="Lang F.B.F."/>
            <person name="Roger A.J."/>
            <person name="Ruiz-Trillo I."/>
            <person name="Brown M."/>
            <person name="Walker B."/>
            <person name="Young S."/>
            <person name="Zeng Q."/>
            <person name="Gargeya S."/>
            <person name="Fitzgerald M."/>
            <person name="Haas B."/>
            <person name="Abouelleil A."/>
            <person name="Allen A.W."/>
            <person name="Alvarado L."/>
            <person name="Arachchi H.M."/>
            <person name="Berlin A.M."/>
            <person name="Chapman S.B."/>
            <person name="Gainer-Dewar J."/>
            <person name="Goldberg J."/>
            <person name="Griggs A."/>
            <person name="Gujja S."/>
            <person name="Hansen M."/>
            <person name="Howarth C."/>
            <person name="Imamovic A."/>
            <person name="Ireland A."/>
            <person name="Larimer J."/>
            <person name="McCowan C."/>
            <person name="Murphy C."/>
            <person name="Pearson M."/>
            <person name="Poon T.W."/>
            <person name="Priest M."/>
            <person name="Roberts A."/>
            <person name="Saif S."/>
            <person name="Shea T."/>
            <person name="Sisk P."/>
            <person name="Sykes S."/>
            <person name="Wortman J."/>
            <person name="Nusbaum C."/>
            <person name="Birren B."/>
        </authorList>
    </citation>
    <scope>NUCLEOTIDE SEQUENCE [LARGE SCALE GENOMIC DNA]</scope>
    <source>
        <strain evidence="3">ATCC 38817</strain>
    </source>
</reference>
<evidence type="ECO:0000313" key="4">
    <source>
        <dbReference type="Proteomes" id="UP000030693"/>
    </source>
</evidence>
<dbReference type="PANTHER" id="PTHR13420:SF7">
    <property type="entry name" value="UPF0235 PROTEIN C15ORF40"/>
    <property type="match status" value="1"/>
</dbReference>
<dbReference type="InterPro" id="IPR036591">
    <property type="entry name" value="YggU-like_sf"/>
</dbReference>
<evidence type="ECO:0000256" key="2">
    <source>
        <dbReference type="SAM" id="MobiDB-lite"/>
    </source>
</evidence>
<dbReference type="Proteomes" id="UP000030693">
    <property type="component" value="Unassembled WGS sequence"/>
</dbReference>
<sequence length="196" mass="20287">MLLTRRLLPFATLRPSVSSTSLGTAAAVATYRTMSRKKAPATGESSPPGGGVDLSTLLIRPTKDGGLLINVRLQPNASRDSVGEIGPGDDGTLTLSAAVTAAPDKGKANAALCLLISDTLRVPKTSVSLAAGHTSRNKVVRIESSMLPDRPTAPTESKKKASSSGGAGKKGSGKDVVPTFSPEELELCQRLEKLLR</sequence>
<protein>
    <submittedName>
        <fullName evidence="3">Uncharacterized protein</fullName>
    </submittedName>
</protein>
<comment type="similarity">
    <text evidence="1">Belongs to the UPF0235 family.</text>
</comment>
<dbReference type="GeneID" id="20528218"/>
<evidence type="ECO:0000313" key="3">
    <source>
        <dbReference type="EMBL" id="KCV70027.1"/>
    </source>
</evidence>
<dbReference type="STRING" id="691883.A0A058Z949"/>
<name>A0A058Z949_FONAL</name>
<gene>
    <name evidence="3" type="ORF">H696_03493</name>
</gene>
<dbReference type="InterPro" id="IPR003746">
    <property type="entry name" value="DUF167"/>
</dbReference>
<dbReference type="Gene3D" id="3.30.1200.10">
    <property type="entry name" value="YggU-like"/>
    <property type="match status" value="1"/>
</dbReference>
<dbReference type="SUPFAM" id="SSF69786">
    <property type="entry name" value="YggU-like"/>
    <property type="match status" value="1"/>
</dbReference>
<accession>A0A058Z949</accession>
<keyword evidence="4" id="KW-1185">Reference proteome</keyword>
<dbReference type="SMART" id="SM01152">
    <property type="entry name" value="DUF167"/>
    <property type="match status" value="1"/>
</dbReference>
<proteinExistence type="inferred from homology"/>
<dbReference type="AlphaFoldDB" id="A0A058Z949"/>
<dbReference type="OrthoDB" id="244097at2759"/>
<dbReference type="RefSeq" id="XP_009495633.1">
    <property type="nucleotide sequence ID" value="XM_009497358.1"/>
</dbReference>
<dbReference type="HAMAP" id="MF_00634">
    <property type="entry name" value="UPF0235"/>
    <property type="match status" value="1"/>
</dbReference>
<dbReference type="PANTHER" id="PTHR13420">
    <property type="entry name" value="UPF0235 PROTEIN C15ORF40"/>
    <property type="match status" value="1"/>
</dbReference>
<organism evidence="3">
    <name type="scientific">Fonticula alba</name>
    <name type="common">Slime mold</name>
    <dbReference type="NCBI Taxonomy" id="691883"/>
    <lineage>
        <taxon>Eukaryota</taxon>
        <taxon>Rotosphaerida</taxon>
        <taxon>Fonticulaceae</taxon>
        <taxon>Fonticula</taxon>
    </lineage>
</organism>
<dbReference type="GO" id="GO:0005737">
    <property type="term" value="C:cytoplasm"/>
    <property type="evidence" value="ECO:0007669"/>
    <property type="project" value="TreeGrafter"/>
</dbReference>
<evidence type="ECO:0000256" key="1">
    <source>
        <dbReference type="ARBA" id="ARBA00010364"/>
    </source>
</evidence>
<dbReference type="Pfam" id="PF02594">
    <property type="entry name" value="DUF167"/>
    <property type="match status" value="1"/>
</dbReference>
<dbReference type="EMBL" id="KB932205">
    <property type="protein sequence ID" value="KCV70027.1"/>
    <property type="molecule type" value="Genomic_DNA"/>
</dbReference>
<feature type="region of interest" description="Disordered" evidence="2">
    <location>
        <begin position="143"/>
        <end position="182"/>
    </location>
</feature>
<dbReference type="NCBIfam" id="TIGR00251">
    <property type="entry name" value="DUF167 family protein"/>
    <property type="match status" value="1"/>
</dbReference>